<keyword evidence="5" id="KW-1185">Reference proteome</keyword>
<dbReference type="STRING" id="69895.SAMN05192551_101322"/>
<dbReference type="InterPro" id="IPR028976">
    <property type="entry name" value="CheC-like_sf"/>
</dbReference>
<dbReference type="Gene3D" id="3.40.1550.10">
    <property type="entry name" value="CheC-like"/>
    <property type="match status" value="1"/>
</dbReference>
<dbReference type="OrthoDB" id="1681129at2"/>
<dbReference type="GO" id="GO:0006935">
    <property type="term" value="P:chemotaxis"/>
    <property type="evidence" value="ECO:0007669"/>
    <property type="project" value="UniProtKB-KW"/>
</dbReference>
<dbReference type="EMBL" id="FOQA01000001">
    <property type="protein sequence ID" value="SFH51559.1"/>
    <property type="molecule type" value="Genomic_DNA"/>
</dbReference>
<evidence type="ECO:0000256" key="2">
    <source>
        <dbReference type="SAM" id="MobiDB-lite"/>
    </source>
</evidence>
<proteinExistence type="predicted"/>
<dbReference type="RefSeq" id="WP_093368906.1">
    <property type="nucleotide sequence ID" value="NZ_FOQA01000001.1"/>
</dbReference>
<dbReference type="InterPro" id="IPR038756">
    <property type="entry name" value="CheX-like"/>
</dbReference>
<feature type="compositionally biased region" description="Basic and acidic residues" evidence="2">
    <location>
        <begin position="35"/>
        <end position="47"/>
    </location>
</feature>
<protein>
    <submittedName>
        <fullName evidence="4">Chemotaxis protein CheX</fullName>
    </submittedName>
</protein>
<feature type="domain" description="Chemotaxis phosphatase CheX-like" evidence="3">
    <location>
        <begin position="52"/>
        <end position="144"/>
    </location>
</feature>
<evidence type="ECO:0000313" key="5">
    <source>
        <dbReference type="Proteomes" id="UP000199287"/>
    </source>
</evidence>
<keyword evidence="1" id="KW-0145">Chemotaxis</keyword>
<evidence type="ECO:0000313" key="4">
    <source>
        <dbReference type="EMBL" id="SFH51559.1"/>
    </source>
</evidence>
<evidence type="ECO:0000256" key="1">
    <source>
        <dbReference type="ARBA" id="ARBA00022500"/>
    </source>
</evidence>
<name>A0A1I3APC0_9FIRM</name>
<feature type="region of interest" description="Disordered" evidence="2">
    <location>
        <begin position="28"/>
        <end position="47"/>
    </location>
</feature>
<dbReference type="InterPro" id="IPR028051">
    <property type="entry name" value="CheX-like_dom"/>
</dbReference>
<dbReference type="PANTHER" id="PTHR39452">
    <property type="entry name" value="CHEY-P PHOSPHATASE CHEX"/>
    <property type="match status" value="1"/>
</dbReference>
<dbReference type="Proteomes" id="UP000199287">
    <property type="component" value="Unassembled WGS sequence"/>
</dbReference>
<dbReference type="SUPFAM" id="SSF103039">
    <property type="entry name" value="CheC-like"/>
    <property type="match status" value="1"/>
</dbReference>
<dbReference type="PANTHER" id="PTHR39452:SF1">
    <property type="entry name" value="CHEY-P PHOSPHATASE CHEX"/>
    <property type="match status" value="1"/>
</dbReference>
<dbReference type="Pfam" id="PF13690">
    <property type="entry name" value="CheX"/>
    <property type="match status" value="1"/>
</dbReference>
<gene>
    <name evidence="4" type="ORF">SAMN05192551_101322</name>
</gene>
<sequence length="163" mass="18321">MNEHEQAYHRAFSISVSEVMSTMTGFEMEEDDSYSESKGDSCDSSNKEPCEISGAMVLFGDKNSIATATMTRTTASVLVSYMTGIPYYELTDEDLFDGVAEMMNLIAGRAKALLRDTEFYFEISPPFTIVGINHYIVHKKQASLIRKRFTSNDISFILKVFNT</sequence>
<reference evidence="5" key="1">
    <citation type="submission" date="2016-10" db="EMBL/GenBank/DDBJ databases">
        <authorList>
            <person name="Varghese N."/>
            <person name="Submissions S."/>
        </authorList>
    </citation>
    <scope>NUCLEOTIDE SEQUENCE [LARGE SCALE GENOMIC DNA]</scope>
    <source>
        <strain evidence="5">Z-7934</strain>
    </source>
</reference>
<dbReference type="AlphaFoldDB" id="A0A1I3APC0"/>
<organism evidence="4 5">
    <name type="scientific">Tindallia magadiensis</name>
    <dbReference type="NCBI Taxonomy" id="69895"/>
    <lineage>
        <taxon>Bacteria</taxon>
        <taxon>Bacillati</taxon>
        <taxon>Bacillota</taxon>
        <taxon>Clostridia</taxon>
        <taxon>Peptostreptococcales</taxon>
        <taxon>Tindalliaceae</taxon>
        <taxon>Tindallia</taxon>
    </lineage>
</organism>
<accession>A0A1I3APC0</accession>
<evidence type="ECO:0000259" key="3">
    <source>
        <dbReference type="Pfam" id="PF13690"/>
    </source>
</evidence>